<organism evidence="1 3">
    <name type="scientific">Oryza sativa subsp. japonica</name>
    <name type="common">Rice</name>
    <dbReference type="NCBI Taxonomy" id="39947"/>
    <lineage>
        <taxon>Eukaryota</taxon>
        <taxon>Viridiplantae</taxon>
        <taxon>Streptophyta</taxon>
        <taxon>Embryophyta</taxon>
        <taxon>Tracheophyta</taxon>
        <taxon>Spermatophyta</taxon>
        <taxon>Magnoliopsida</taxon>
        <taxon>Liliopsida</taxon>
        <taxon>Poales</taxon>
        <taxon>Poaceae</taxon>
        <taxon>BOP clade</taxon>
        <taxon>Oryzoideae</taxon>
        <taxon>Oryzeae</taxon>
        <taxon>Oryzinae</taxon>
        <taxon>Oryza</taxon>
        <taxon>Oryza sativa</taxon>
    </lineage>
</organism>
<evidence type="ECO:0000313" key="2">
    <source>
        <dbReference type="EMBL" id="BAD28862.1"/>
    </source>
</evidence>
<dbReference type="EMBL" id="AP004890">
    <property type="protein sequence ID" value="BAD15947.1"/>
    <property type="molecule type" value="Genomic_DNA"/>
</dbReference>
<proteinExistence type="predicted"/>
<evidence type="ECO:0000313" key="3">
    <source>
        <dbReference type="Proteomes" id="UP000000763"/>
    </source>
</evidence>
<protein>
    <submittedName>
        <fullName evidence="1">Uncharacterized protein</fullName>
    </submittedName>
</protein>
<sequence length="305" mass="34392">MEHISIQNLSAPKGEFCELPPSKAICSSSYEVRPGFIAMRDEAMVPPYREKIAWMIYMKTTKHLEFLLAQEAYDTSSFSRSFEGTFSQRNLEDIMVEGRGVAVEALHNPTVEASIMYKILANILPGGLPLAPTDKLFKSPSGSIFECRGIARDVPINIDKTEVHLDFHIFSVLDFDLLIGYSLEELHRKREKSWAMEELKELTLEFDRKGYLDKHESFFLEYQEPCSLKVSSESATFCATSTLNHLKVLTGKMFKSYNFNDESTIDGEARDYITNGGCNVKIKKNDGHAMPKNAGDTSIVAPPCF</sequence>
<evidence type="ECO:0000313" key="1">
    <source>
        <dbReference type="EMBL" id="BAD15947.1"/>
    </source>
</evidence>
<reference evidence="3" key="3">
    <citation type="journal article" date="2005" name="Nature">
        <title>The map-based sequence of the rice genome.</title>
        <authorList>
            <consortium name="International rice genome sequencing project (IRGSP)"/>
            <person name="Matsumoto T."/>
            <person name="Wu J."/>
            <person name="Kanamori H."/>
            <person name="Katayose Y."/>
            <person name="Fujisawa M."/>
            <person name="Namiki N."/>
            <person name="Mizuno H."/>
            <person name="Yamamoto K."/>
            <person name="Antonio B.A."/>
            <person name="Baba T."/>
            <person name="Sakata K."/>
            <person name="Nagamura Y."/>
            <person name="Aoki H."/>
            <person name="Arikawa K."/>
            <person name="Arita K."/>
            <person name="Bito T."/>
            <person name="Chiden Y."/>
            <person name="Fujitsuka N."/>
            <person name="Fukunaka R."/>
            <person name="Hamada M."/>
            <person name="Harada C."/>
            <person name="Hayashi A."/>
            <person name="Hijishita S."/>
            <person name="Honda M."/>
            <person name="Hosokawa S."/>
            <person name="Ichikawa Y."/>
            <person name="Idonuma A."/>
            <person name="Iijima M."/>
            <person name="Ikeda M."/>
            <person name="Ikeno M."/>
            <person name="Ito K."/>
            <person name="Ito S."/>
            <person name="Ito T."/>
            <person name="Ito Y."/>
            <person name="Ito Y."/>
            <person name="Iwabuchi A."/>
            <person name="Kamiya K."/>
            <person name="Karasawa W."/>
            <person name="Kurita K."/>
            <person name="Katagiri S."/>
            <person name="Kikuta A."/>
            <person name="Kobayashi H."/>
            <person name="Kobayashi N."/>
            <person name="Machita K."/>
            <person name="Maehara T."/>
            <person name="Masukawa M."/>
            <person name="Mizubayashi T."/>
            <person name="Mukai Y."/>
            <person name="Nagasaki H."/>
            <person name="Nagata Y."/>
            <person name="Naito S."/>
            <person name="Nakashima M."/>
            <person name="Nakama Y."/>
            <person name="Nakamichi Y."/>
            <person name="Nakamura M."/>
            <person name="Meguro A."/>
            <person name="Negishi M."/>
            <person name="Ohta I."/>
            <person name="Ohta T."/>
            <person name="Okamoto M."/>
            <person name="Ono N."/>
            <person name="Saji S."/>
            <person name="Sakaguchi M."/>
            <person name="Sakai K."/>
            <person name="Shibata M."/>
            <person name="Shimokawa T."/>
            <person name="Song J."/>
            <person name="Takazaki Y."/>
            <person name="Terasawa K."/>
            <person name="Tsugane M."/>
            <person name="Tsuji K."/>
            <person name="Ueda S."/>
            <person name="Waki K."/>
            <person name="Yamagata H."/>
            <person name="Yamamoto M."/>
            <person name="Yamamoto S."/>
            <person name="Yamane H."/>
            <person name="Yoshiki S."/>
            <person name="Yoshihara R."/>
            <person name="Yukawa K."/>
            <person name="Zhong H."/>
            <person name="Yano M."/>
            <person name="Yuan Q."/>
            <person name="Ouyang S."/>
            <person name="Liu J."/>
            <person name="Jones K.M."/>
            <person name="Gansberger K."/>
            <person name="Moffat K."/>
            <person name="Hill J."/>
            <person name="Bera J."/>
            <person name="Fadrosh D."/>
            <person name="Jin S."/>
            <person name="Johri S."/>
            <person name="Kim M."/>
            <person name="Overton L."/>
            <person name="Reardon M."/>
            <person name="Tsitrin T."/>
            <person name="Vuong H."/>
            <person name="Weaver B."/>
            <person name="Ciecko A."/>
            <person name="Tallon L."/>
            <person name="Jackson J."/>
            <person name="Pai G."/>
            <person name="Aken S.V."/>
            <person name="Utterback T."/>
            <person name="Reidmuller S."/>
            <person name="Feldblyum T."/>
            <person name="Hsiao J."/>
            <person name="Zismann V."/>
            <person name="Iobst S."/>
            <person name="de Vazeille A.R."/>
            <person name="Buell C.R."/>
            <person name="Ying K."/>
            <person name="Li Y."/>
            <person name="Lu T."/>
            <person name="Huang Y."/>
            <person name="Zhao Q."/>
            <person name="Feng Q."/>
            <person name="Zhang L."/>
            <person name="Zhu J."/>
            <person name="Weng Q."/>
            <person name="Mu J."/>
            <person name="Lu Y."/>
            <person name="Fan D."/>
            <person name="Liu Y."/>
            <person name="Guan J."/>
            <person name="Zhang Y."/>
            <person name="Yu S."/>
            <person name="Liu X."/>
            <person name="Zhang Y."/>
            <person name="Hong G."/>
            <person name="Han B."/>
            <person name="Choisne N."/>
            <person name="Demange N."/>
            <person name="Orjeda G."/>
            <person name="Samain S."/>
            <person name="Cattolico L."/>
            <person name="Pelletier E."/>
            <person name="Couloux A."/>
            <person name="Segurens B."/>
            <person name="Wincker P."/>
            <person name="D'Hont A."/>
            <person name="Scarpelli C."/>
            <person name="Weissenbach J."/>
            <person name="Salanoubat M."/>
            <person name="Quetier F."/>
            <person name="Yu Y."/>
            <person name="Kim H.R."/>
            <person name="Rambo T."/>
            <person name="Currie J."/>
            <person name="Collura K."/>
            <person name="Luo M."/>
            <person name="Yang T."/>
            <person name="Ammiraju J.S.S."/>
            <person name="Engler F."/>
            <person name="Soderlund C."/>
            <person name="Wing R.A."/>
            <person name="Palmer L.E."/>
            <person name="de la Bastide M."/>
            <person name="Spiegel L."/>
            <person name="Nascimento L."/>
            <person name="Zutavern T."/>
            <person name="O'Shaughnessy A."/>
            <person name="Dike S."/>
            <person name="Dedhia N."/>
            <person name="Preston R."/>
            <person name="Balija V."/>
            <person name="McCombie W.R."/>
            <person name="Chow T."/>
            <person name="Chen H."/>
            <person name="Chung M."/>
            <person name="Chen C."/>
            <person name="Shaw J."/>
            <person name="Wu H."/>
            <person name="Hsiao K."/>
            <person name="Chao Y."/>
            <person name="Chu M."/>
            <person name="Cheng C."/>
            <person name="Hour A."/>
            <person name="Lee P."/>
            <person name="Lin S."/>
            <person name="Lin Y."/>
            <person name="Liou J."/>
            <person name="Liu S."/>
            <person name="Hsing Y."/>
            <person name="Raghuvanshi S."/>
            <person name="Mohanty A."/>
            <person name="Bharti A.K."/>
            <person name="Gaur A."/>
            <person name="Gupta V."/>
            <person name="Kumar D."/>
            <person name="Ravi V."/>
            <person name="Vij S."/>
            <person name="Kapur A."/>
            <person name="Khurana P."/>
            <person name="Khurana P."/>
            <person name="Khurana J.P."/>
            <person name="Tyagi A.K."/>
            <person name="Gaikwad K."/>
            <person name="Singh A."/>
            <person name="Dalal V."/>
            <person name="Srivastava S."/>
            <person name="Dixit A."/>
            <person name="Pal A.K."/>
            <person name="Ghazi I.A."/>
            <person name="Yadav M."/>
            <person name="Pandit A."/>
            <person name="Bhargava A."/>
            <person name="Sureshbabu K."/>
            <person name="Batra K."/>
            <person name="Sharma T.R."/>
            <person name="Mohapatra T."/>
            <person name="Singh N.K."/>
            <person name="Messing J."/>
            <person name="Nelson A.B."/>
            <person name="Fuks G."/>
            <person name="Kavchok S."/>
            <person name="Keizer G."/>
            <person name="Linton E."/>
            <person name="Llaca V."/>
            <person name="Song R."/>
            <person name="Tanyolac B."/>
            <person name="Young S."/>
            <person name="Ho-Il K."/>
            <person name="Hahn J.H."/>
            <person name="Sangsakoo G."/>
            <person name="Vanavichit A."/>
            <person name="de Mattos Luiz.A.T."/>
            <person name="Zimmer P.D."/>
            <person name="Malone G."/>
            <person name="Dellagostin O."/>
            <person name="de Oliveira A.C."/>
            <person name="Bevan M."/>
            <person name="Bancroft I."/>
            <person name="Minx P."/>
            <person name="Cordum H."/>
            <person name="Wilson R."/>
            <person name="Cheng Z."/>
            <person name="Jin W."/>
            <person name="Jiang J."/>
            <person name="Leong S.A."/>
            <person name="Iwama H."/>
            <person name="Gojobori T."/>
            <person name="Itoh T."/>
            <person name="Niimura Y."/>
            <person name="Fujii Y."/>
            <person name="Habara T."/>
            <person name="Sakai H."/>
            <person name="Sato Y."/>
            <person name="Wilson G."/>
            <person name="Kumar K."/>
            <person name="McCouch S."/>
            <person name="Juretic N."/>
            <person name="Hoen D."/>
            <person name="Wright S."/>
            <person name="Bruskiewich R."/>
            <person name="Bureau T."/>
            <person name="Miyao A."/>
            <person name="Hirochika H."/>
            <person name="Nishikawa T."/>
            <person name="Kadowaki K."/>
            <person name="Sugiura M."/>
            <person name="Burr B."/>
            <person name="Sasaki T."/>
        </authorList>
    </citation>
    <scope>NUCLEOTIDE SEQUENCE [LARGE SCALE GENOMIC DNA]</scope>
    <source>
        <strain evidence="3">cv. Nipponbare</strain>
    </source>
</reference>
<gene>
    <name evidence="2" type="ORF">OSJNBa0073A18.46</name>
    <name evidence="1" type="ORF">P0688H12.11</name>
</gene>
<accession>Q6Z6U8</accession>
<dbReference type="Proteomes" id="UP000000763">
    <property type="component" value="Chromosome 2"/>
</dbReference>
<reference evidence="3" key="4">
    <citation type="journal article" date="2008" name="Nucleic Acids Res.">
        <title>The rice annotation project database (RAP-DB): 2008 update.</title>
        <authorList>
            <consortium name="The rice annotation project (RAP)"/>
        </authorList>
    </citation>
    <scope>GENOME REANNOTATION</scope>
    <source>
        <strain evidence="3">cv. Nipponbare</strain>
    </source>
</reference>
<reference evidence="2" key="2">
    <citation type="submission" date="2002-08" db="EMBL/GenBank/DDBJ databases">
        <title>Oryza sativa nipponbare(GA3) genomic DNA, chromosome 2, BAC clone:OSJNBa0073A18.</title>
        <authorList>
            <person name="Sasaki T."/>
            <person name="Matsumoto T."/>
            <person name="Katayose Y."/>
        </authorList>
    </citation>
    <scope>NUCLEOTIDE SEQUENCE</scope>
</reference>
<name>Q6Z6U8_ORYSJ</name>
<reference evidence="1" key="1">
    <citation type="submission" date="2002-03" db="EMBL/GenBank/DDBJ databases">
        <title>Oryza sativa nipponbare(GA3) genomic DNA, chromosome 2, PAC clone:P0688H12.</title>
        <authorList>
            <person name="Sasaki T."/>
            <person name="Matsumoto T."/>
            <person name="Yamamoto K."/>
        </authorList>
    </citation>
    <scope>NUCLEOTIDE SEQUENCE</scope>
</reference>
<dbReference type="EMBL" id="AP005612">
    <property type="protein sequence ID" value="BAD28862.1"/>
    <property type="molecule type" value="Genomic_DNA"/>
</dbReference>
<dbReference type="AlphaFoldDB" id="Q6Z6U8"/>